<keyword evidence="4" id="KW-1185">Reference proteome</keyword>
<evidence type="ECO:0000313" key="4">
    <source>
        <dbReference type="Proteomes" id="UP000320390"/>
    </source>
</evidence>
<dbReference type="SUPFAM" id="SSF88659">
    <property type="entry name" value="Sigma3 and sigma4 domains of RNA polymerase sigma factors"/>
    <property type="match status" value="1"/>
</dbReference>
<dbReference type="CDD" id="cd06171">
    <property type="entry name" value="Sigma70_r4"/>
    <property type="match status" value="1"/>
</dbReference>
<dbReference type="InterPro" id="IPR013324">
    <property type="entry name" value="RNA_pol_sigma_r3/r4-like"/>
</dbReference>
<dbReference type="InterPro" id="IPR036388">
    <property type="entry name" value="WH-like_DNA-bd_sf"/>
</dbReference>
<proteinExistence type="predicted"/>
<evidence type="ECO:0000256" key="1">
    <source>
        <dbReference type="SAM" id="MobiDB-lite"/>
    </source>
</evidence>
<dbReference type="GO" id="GO:0016987">
    <property type="term" value="F:sigma factor activity"/>
    <property type="evidence" value="ECO:0007669"/>
    <property type="project" value="InterPro"/>
</dbReference>
<feature type="region of interest" description="Disordered" evidence="1">
    <location>
        <begin position="38"/>
        <end position="61"/>
    </location>
</feature>
<gene>
    <name evidence="3" type="ORF">Poly30_06210</name>
</gene>
<dbReference type="EMBL" id="CP036434">
    <property type="protein sequence ID" value="QDV05126.1"/>
    <property type="molecule type" value="Genomic_DNA"/>
</dbReference>
<dbReference type="InterPro" id="IPR013249">
    <property type="entry name" value="RNA_pol_sigma70_r4_t2"/>
</dbReference>
<dbReference type="Proteomes" id="UP000320390">
    <property type="component" value="Chromosome"/>
</dbReference>
<protein>
    <submittedName>
        <fullName evidence="3">RNA polymerase sigma factor RpoE</fullName>
    </submittedName>
</protein>
<dbReference type="GO" id="GO:0006352">
    <property type="term" value="P:DNA-templated transcription initiation"/>
    <property type="evidence" value="ECO:0007669"/>
    <property type="project" value="InterPro"/>
</dbReference>
<reference evidence="3 4" key="1">
    <citation type="submission" date="2019-02" db="EMBL/GenBank/DDBJ databases">
        <title>Deep-cultivation of Planctomycetes and their phenomic and genomic characterization uncovers novel biology.</title>
        <authorList>
            <person name="Wiegand S."/>
            <person name="Jogler M."/>
            <person name="Boedeker C."/>
            <person name="Pinto D."/>
            <person name="Vollmers J."/>
            <person name="Rivas-Marin E."/>
            <person name="Kohn T."/>
            <person name="Peeters S.H."/>
            <person name="Heuer A."/>
            <person name="Rast P."/>
            <person name="Oberbeckmann S."/>
            <person name="Bunk B."/>
            <person name="Jeske O."/>
            <person name="Meyerdierks A."/>
            <person name="Storesund J.E."/>
            <person name="Kallscheuer N."/>
            <person name="Luecker S."/>
            <person name="Lage O.M."/>
            <person name="Pohl T."/>
            <person name="Merkel B.J."/>
            <person name="Hornburger P."/>
            <person name="Mueller R.-W."/>
            <person name="Bruemmer F."/>
            <person name="Labrenz M."/>
            <person name="Spormann A.M."/>
            <person name="Op den Camp H."/>
            <person name="Overmann J."/>
            <person name="Amann R."/>
            <person name="Jetten M.S.M."/>
            <person name="Mascher T."/>
            <person name="Medema M.H."/>
            <person name="Devos D.P."/>
            <person name="Kaster A.-K."/>
            <person name="Ovreas L."/>
            <person name="Rohde M."/>
            <person name="Galperin M.Y."/>
            <person name="Jogler C."/>
        </authorList>
    </citation>
    <scope>NUCLEOTIDE SEQUENCE [LARGE SCALE GENOMIC DNA]</scope>
    <source>
        <strain evidence="3 4">Poly30</strain>
    </source>
</reference>
<feature type="domain" description="RNA polymerase sigma factor 70 region 4 type 2" evidence="2">
    <location>
        <begin position="78"/>
        <end position="128"/>
    </location>
</feature>
<dbReference type="Gene3D" id="1.10.10.10">
    <property type="entry name" value="Winged helix-like DNA-binding domain superfamily/Winged helix DNA-binding domain"/>
    <property type="match status" value="1"/>
</dbReference>
<name>A0A518EM08_9BACT</name>
<sequence>METGRFELRTEPEFKQWLYEAGQLKLRARQRFYLAGKRDAHREGPPIGPLGSSDPGFEPAISTTPSQIAATAEAKAGVRAAIESLSERDAEVLRLAVLEGRSHAEVAAALGVEVAHCRVLLSRAMVRLSKTLRGSGPASD</sequence>
<dbReference type="GO" id="GO:0003677">
    <property type="term" value="F:DNA binding"/>
    <property type="evidence" value="ECO:0007669"/>
    <property type="project" value="InterPro"/>
</dbReference>
<dbReference type="AlphaFoldDB" id="A0A518EM08"/>
<organism evidence="3 4">
    <name type="scientific">Saltatorellus ferox</name>
    <dbReference type="NCBI Taxonomy" id="2528018"/>
    <lineage>
        <taxon>Bacteria</taxon>
        <taxon>Pseudomonadati</taxon>
        <taxon>Planctomycetota</taxon>
        <taxon>Planctomycetia</taxon>
        <taxon>Planctomycetia incertae sedis</taxon>
        <taxon>Saltatorellus</taxon>
    </lineage>
</organism>
<evidence type="ECO:0000259" key="2">
    <source>
        <dbReference type="Pfam" id="PF08281"/>
    </source>
</evidence>
<dbReference type="Pfam" id="PF08281">
    <property type="entry name" value="Sigma70_r4_2"/>
    <property type="match status" value="1"/>
</dbReference>
<accession>A0A518EM08</accession>
<evidence type="ECO:0000313" key="3">
    <source>
        <dbReference type="EMBL" id="QDV05126.1"/>
    </source>
</evidence>